<dbReference type="SUPFAM" id="SSF143120">
    <property type="entry name" value="YefM-like"/>
    <property type="match status" value="1"/>
</dbReference>
<proteinExistence type="inferred from homology"/>
<dbReference type="Proteomes" id="UP000034875">
    <property type="component" value="Unassembled WGS sequence"/>
</dbReference>
<comment type="function">
    <text evidence="2">Antitoxin component of a type II toxin-antitoxin (TA) system.</text>
</comment>
<organism evidence="3 4">
    <name type="scientific">candidate division CPR1 bacterium GW2011_GWA2_42_17</name>
    <dbReference type="NCBI Taxonomy" id="1618341"/>
    <lineage>
        <taxon>Bacteria</taxon>
        <taxon>candidate division CPR1</taxon>
    </lineage>
</organism>
<dbReference type="EMBL" id="LCCZ01000015">
    <property type="protein sequence ID" value="KKS43972.1"/>
    <property type="molecule type" value="Genomic_DNA"/>
</dbReference>
<comment type="similarity">
    <text evidence="1 2">Belongs to the phD/YefM antitoxin family.</text>
</comment>
<accession>A0A0G0Z5J1</accession>
<evidence type="ECO:0000313" key="3">
    <source>
        <dbReference type="EMBL" id="KKS43972.1"/>
    </source>
</evidence>
<dbReference type="AlphaFoldDB" id="A0A0G0Z5J1"/>
<protein>
    <recommendedName>
        <fullName evidence="2">Antitoxin</fullName>
    </recommendedName>
</protein>
<dbReference type="InterPro" id="IPR036165">
    <property type="entry name" value="YefM-like_sf"/>
</dbReference>
<comment type="caution">
    <text evidence="3">The sequence shown here is derived from an EMBL/GenBank/DDBJ whole genome shotgun (WGS) entry which is preliminary data.</text>
</comment>
<evidence type="ECO:0000313" key="4">
    <source>
        <dbReference type="Proteomes" id="UP000034875"/>
    </source>
</evidence>
<dbReference type="Pfam" id="PF02604">
    <property type="entry name" value="PhdYeFM_antitox"/>
    <property type="match status" value="1"/>
</dbReference>
<dbReference type="InterPro" id="IPR006442">
    <property type="entry name" value="Antitoxin_Phd/YefM"/>
</dbReference>
<sequence length="101" mass="11778">MNGFNQIVPISQLPRRYDELIKEADSTNQPIIIFRRNKPVAGLVDFSLLEKLLAAQREQELRLAFCAIKEGEEAYQLKKTKVLKKVSDLWKINHPWKKSQN</sequence>
<evidence type="ECO:0000256" key="1">
    <source>
        <dbReference type="ARBA" id="ARBA00009981"/>
    </source>
</evidence>
<reference evidence="3 4" key="1">
    <citation type="journal article" date="2015" name="Nature">
        <title>rRNA introns, odd ribosomes, and small enigmatic genomes across a large radiation of phyla.</title>
        <authorList>
            <person name="Brown C.T."/>
            <person name="Hug L.A."/>
            <person name="Thomas B.C."/>
            <person name="Sharon I."/>
            <person name="Castelle C.J."/>
            <person name="Singh A."/>
            <person name="Wilkins M.J."/>
            <person name="Williams K.H."/>
            <person name="Banfield J.F."/>
        </authorList>
    </citation>
    <scope>NUCLEOTIDE SEQUENCE [LARGE SCALE GENOMIC DNA]</scope>
</reference>
<name>A0A0G0Z5J1_9BACT</name>
<gene>
    <name evidence="3" type="ORF">UV05_C0015G0006</name>
</gene>
<evidence type="ECO:0000256" key="2">
    <source>
        <dbReference type="RuleBase" id="RU362080"/>
    </source>
</evidence>
<dbReference type="NCBIfam" id="TIGR01552">
    <property type="entry name" value="phd_fam"/>
    <property type="match status" value="1"/>
</dbReference>